<keyword evidence="3" id="KW-1185">Reference proteome</keyword>
<dbReference type="Proteomes" id="UP000324222">
    <property type="component" value="Unassembled WGS sequence"/>
</dbReference>
<sequence>MAQHPAHGRQKFDLNGRFWRRSAARYLVVRGTSTRTLTLESEGERGSRRGRSKFHEDSKHLMLRTATPRVLQYLLHFQDKKTTEVKFDAARKTNT</sequence>
<evidence type="ECO:0000313" key="2">
    <source>
        <dbReference type="EMBL" id="MPC47287.1"/>
    </source>
</evidence>
<name>A0A5B7FPK5_PORTR</name>
<feature type="region of interest" description="Disordered" evidence="1">
    <location>
        <begin position="38"/>
        <end position="59"/>
    </location>
</feature>
<comment type="caution">
    <text evidence="2">The sequence shown here is derived from an EMBL/GenBank/DDBJ whole genome shotgun (WGS) entry which is preliminary data.</text>
</comment>
<reference evidence="2 3" key="1">
    <citation type="submission" date="2019-05" db="EMBL/GenBank/DDBJ databases">
        <title>Another draft genome of Portunus trituberculatus and its Hox gene families provides insights of decapod evolution.</title>
        <authorList>
            <person name="Jeong J.-H."/>
            <person name="Song I."/>
            <person name="Kim S."/>
            <person name="Choi T."/>
            <person name="Kim D."/>
            <person name="Ryu S."/>
            <person name="Kim W."/>
        </authorList>
    </citation>
    <scope>NUCLEOTIDE SEQUENCE [LARGE SCALE GENOMIC DNA]</scope>
    <source>
        <tissue evidence="2">Muscle</tissue>
    </source>
</reference>
<gene>
    <name evidence="2" type="ORF">E2C01_041028</name>
</gene>
<protein>
    <submittedName>
        <fullName evidence="2">Uncharacterized protein</fullName>
    </submittedName>
</protein>
<accession>A0A5B7FPK5</accession>
<evidence type="ECO:0000256" key="1">
    <source>
        <dbReference type="SAM" id="MobiDB-lite"/>
    </source>
</evidence>
<evidence type="ECO:0000313" key="3">
    <source>
        <dbReference type="Proteomes" id="UP000324222"/>
    </source>
</evidence>
<feature type="compositionally biased region" description="Basic and acidic residues" evidence="1">
    <location>
        <begin position="42"/>
        <end position="59"/>
    </location>
</feature>
<organism evidence="2 3">
    <name type="scientific">Portunus trituberculatus</name>
    <name type="common">Swimming crab</name>
    <name type="synonym">Neptunus trituberculatus</name>
    <dbReference type="NCBI Taxonomy" id="210409"/>
    <lineage>
        <taxon>Eukaryota</taxon>
        <taxon>Metazoa</taxon>
        <taxon>Ecdysozoa</taxon>
        <taxon>Arthropoda</taxon>
        <taxon>Crustacea</taxon>
        <taxon>Multicrustacea</taxon>
        <taxon>Malacostraca</taxon>
        <taxon>Eumalacostraca</taxon>
        <taxon>Eucarida</taxon>
        <taxon>Decapoda</taxon>
        <taxon>Pleocyemata</taxon>
        <taxon>Brachyura</taxon>
        <taxon>Eubrachyura</taxon>
        <taxon>Portunoidea</taxon>
        <taxon>Portunidae</taxon>
        <taxon>Portuninae</taxon>
        <taxon>Portunus</taxon>
    </lineage>
</organism>
<dbReference type="EMBL" id="VSRR010007654">
    <property type="protein sequence ID" value="MPC47287.1"/>
    <property type="molecule type" value="Genomic_DNA"/>
</dbReference>
<dbReference type="AlphaFoldDB" id="A0A5B7FPK5"/>
<proteinExistence type="predicted"/>